<sequence length="502" mass="55657">MSTHKIEKCAQLLSQKSTDDEKFAGLLLLPRIVDPQDAQSWSLLFDAMDIRFIERLLRTGIKQANASSTEEASDHTMLSIAVSIIDVLASHDHIATSPRIVERIPSLSAVAALKIDNVSSEAMSALSRLLVYDDAVKVILETPSLLTDIINTIKDSQSQSTVQFIDYALNRCSQFISSESKYLLGWISVVSCAAAAFDHENSKVKFDLIGVLANALEPVTASTAIDIEETGPLMQLVKHTSSGCISILKQKTEANQYTDQALVLCSHLVRLWPRAIFLGLASNHDSNDTVNQKEAELVLRLACIEGQSAIDAMMIIDSSQSANEFIERGWKLPICAEITASWLSWVTRWLDDQPPDSLEVDESALYKIMSEIQRLATSSITLLVDWKERMPDEQEMLDSGSVLVISIVHFLSLWLSTDPKLHQAAMPILPMCTKWISNKEHGAIVAEYLRPCISFALETCGISEAQYADDLKTHQLHHDRSQAQEFASPWVGTIDFDDLARA</sequence>
<dbReference type="PANTHER" id="PTHR13109:SF7">
    <property type="entry name" value="NEUROCHONDRIN"/>
    <property type="match status" value="1"/>
</dbReference>
<evidence type="ECO:0000313" key="2">
    <source>
        <dbReference type="Proteomes" id="UP001139887"/>
    </source>
</evidence>
<accession>A0A9W8I307</accession>
<gene>
    <name evidence="1" type="ORF">IWW36_004731</name>
</gene>
<dbReference type="OrthoDB" id="8962942at2759"/>
<dbReference type="InterPro" id="IPR016024">
    <property type="entry name" value="ARM-type_fold"/>
</dbReference>
<name>A0A9W8I307_9FUNG</name>
<evidence type="ECO:0000313" key="1">
    <source>
        <dbReference type="EMBL" id="KAJ2845558.1"/>
    </source>
</evidence>
<reference evidence="1" key="1">
    <citation type="submission" date="2022-07" db="EMBL/GenBank/DDBJ databases">
        <title>Phylogenomic reconstructions and comparative analyses of Kickxellomycotina fungi.</title>
        <authorList>
            <person name="Reynolds N.K."/>
            <person name="Stajich J.E."/>
            <person name="Barry K."/>
            <person name="Grigoriev I.V."/>
            <person name="Crous P."/>
            <person name="Smith M.E."/>
        </authorList>
    </citation>
    <scope>NUCLEOTIDE SEQUENCE</scope>
    <source>
        <strain evidence="1">NRRL 1566</strain>
    </source>
</reference>
<dbReference type="Proteomes" id="UP001139887">
    <property type="component" value="Unassembled WGS sequence"/>
</dbReference>
<organism evidence="1 2">
    <name type="scientific">Coemansia brasiliensis</name>
    <dbReference type="NCBI Taxonomy" id="2650707"/>
    <lineage>
        <taxon>Eukaryota</taxon>
        <taxon>Fungi</taxon>
        <taxon>Fungi incertae sedis</taxon>
        <taxon>Zoopagomycota</taxon>
        <taxon>Kickxellomycotina</taxon>
        <taxon>Kickxellomycetes</taxon>
        <taxon>Kickxellales</taxon>
        <taxon>Kickxellaceae</taxon>
        <taxon>Coemansia</taxon>
    </lineage>
</organism>
<dbReference type="PANTHER" id="PTHR13109">
    <property type="entry name" value="NEUROCHONDRIN"/>
    <property type="match status" value="1"/>
</dbReference>
<proteinExistence type="predicted"/>
<dbReference type="Pfam" id="PF05536">
    <property type="entry name" value="Neurochondrin"/>
    <property type="match status" value="1"/>
</dbReference>
<dbReference type="AlphaFoldDB" id="A0A9W8I307"/>
<keyword evidence="2" id="KW-1185">Reference proteome</keyword>
<feature type="non-terminal residue" evidence="1">
    <location>
        <position position="502"/>
    </location>
</feature>
<dbReference type="SUPFAM" id="SSF48371">
    <property type="entry name" value="ARM repeat"/>
    <property type="match status" value="1"/>
</dbReference>
<dbReference type="EMBL" id="JANBUW010000770">
    <property type="protein sequence ID" value="KAJ2845558.1"/>
    <property type="molecule type" value="Genomic_DNA"/>
</dbReference>
<dbReference type="InterPro" id="IPR008709">
    <property type="entry name" value="Neurochondrin"/>
</dbReference>
<comment type="caution">
    <text evidence="1">The sequence shown here is derived from an EMBL/GenBank/DDBJ whole genome shotgun (WGS) entry which is preliminary data.</text>
</comment>
<evidence type="ECO:0008006" key="3">
    <source>
        <dbReference type="Google" id="ProtNLM"/>
    </source>
</evidence>
<protein>
    <recommendedName>
        <fullName evidence="3">Neurochondrin-domain-containing protein</fullName>
    </recommendedName>
</protein>